<keyword evidence="2" id="KW-1185">Reference proteome</keyword>
<dbReference type="EMBL" id="JBFOLK010000006">
    <property type="protein sequence ID" value="KAL2505886.1"/>
    <property type="molecule type" value="Genomic_DNA"/>
</dbReference>
<gene>
    <name evidence="1" type="ORF">Adt_21507</name>
</gene>
<proteinExistence type="predicted"/>
<evidence type="ECO:0000313" key="2">
    <source>
        <dbReference type="Proteomes" id="UP001604336"/>
    </source>
</evidence>
<protein>
    <submittedName>
        <fullName evidence="1">Uncharacterized protein</fullName>
    </submittedName>
</protein>
<dbReference type="AlphaFoldDB" id="A0ABD1SZT0"/>
<comment type="caution">
    <text evidence="1">The sequence shown here is derived from an EMBL/GenBank/DDBJ whole genome shotgun (WGS) entry which is preliminary data.</text>
</comment>
<name>A0ABD1SZT0_9LAMI</name>
<reference evidence="2" key="1">
    <citation type="submission" date="2024-07" db="EMBL/GenBank/DDBJ databases">
        <title>Two chromosome-level genome assemblies of Korean endemic species Abeliophyllum distichum and Forsythia ovata (Oleaceae).</title>
        <authorList>
            <person name="Jang H."/>
        </authorList>
    </citation>
    <scope>NUCLEOTIDE SEQUENCE [LARGE SCALE GENOMIC DNA]</scope>
</reference>
<organism evidence="1 2">
    <name type="scientific">Abeliophyllum distichum</name>
    <dbReference type="NCBI Taxonomy" id="126358"/>
    <lineage>
        <taxon>Eukaryota</taxon>
        <taxon>Viridiplantae</taxon>
        <taxon>Streptophyta</taxon>
        <taxon>Embryophyta</taxon>
        <taxon>Tracheophyta</taxon>
        <taxon>Spermatophyta</taxon>
        <taxon>Magnoliopsida</taxon>
        <taxon>eudicotyledons</taxon>
        <taxon>Gunneridae</taxon>
        <taxon>Pentapetalae</taxon>
        <taxon>asterids</taxon>
        <taxon>lamiids</taxon>
        <taxon>Lamiales</taxon>
        <taxon>Oleaceae</taxon>
        <taxon>Forsythieae</taxon>
        <taxon>Abeliophyllum</taxon>
    </lineage>
</organism>
<dbReference type="Proteomes" id="UP001604336">
    <property type="component" value="Unassembled WGS sequence"/>
</dbReference>
<evidence type="ECO:0000313" key="1">
    <source>
        <dbReference type="EMBL" id="KAL2505886.1"/>
    </source>
</evidence>
<sequence>MMVISGKVVDVSCDSGSIVGGLLPEVSPSIAEVRPIQGVSAMTGEELAIVSSSGGGDLGLGCLGGGYAADDPSVSGRWAAIDVPSVANEADLENLRKMFHVPSDIEFHVLGLTR</sequence>
<accession>A0ABD1SZT0</accession>